<keyword evidence="2" id="KW-0732">Signal</keyword>
<dbReference type="AlphaFoldDB" id="A0A5C1YJY2"/>
<evidence type="ECO:0000313" key="3">
    <source>
        <dbReference type="EMBL" id="QEO15560.1"/>
    </source>
</evidence>
<protein>
    <submittedName>
        <fullName evidence="3">Uncharacterized protein</fullName>
    </submittedName>
</protein>
<dbReference type="KEGG" id="ail:FLP10_14805"/>
<name>A0A5C1YJY2_9MICO</name>
<gene>
    <name evidence="3" type="ORF">FLP10_14805</name>
</gene>
<feature type="region of interest" description="Disordered" evidence="1">
    <location>
        <begin position="41"/>
        <end position="69"/>
    </location>
</feature>
<dbReference type="OrthoDB" id="5080305at2"/>
<dbReference type="PROSITE" id="PS51257">
    <property type="entry name" value="PROKAR_LIPOPROTEIN"/>
    <property type="match status" value="1"/>
</dbReference>
<organism evidence="3 4">
    <name type="scientific">Agromyces intestinalis</name>
    <dbReference type="NCBI Taxonomy" id="2592652"/>
    <lineage>
        <taxon>Bacteria</taxon>
        <taxon>Bacillati</taxon>
        <taxon>Actinomycetota</taxon>
        <taxon>Actinomycetes</taxon>
        <taxon>Micrococcales</taxon>
        <taxon>Microbacteriaceae</taxon>
        <taxon>Agromyces</taxon>
    </lineage>
</organism>
<evidence type="ECO:0000256" key="1">
    <source>
        <dbReference type="SAM" id="MobiDB-lite"/>
    </source>
</evidence>
<proteinExistence type="predicted"/>
<accession>A0A5C1YJY2</accession>
<keyword evidence="4" id="KW-1185">Reference proteome</keyword>
<dbReference type="RefSeq" id="WP_149161573.1">
    <property type="nucleotide sequence ID" value="NZ_CP043505.1"/>
</dbReference>
<reference evidence="3 4" key="1">
    <citation type="submission" date="2019-09" db="EMBL/GenBank/DDBJ databases">
        <title>Genome sequencing of strain KACC 19306.</title>
        <authorList>
            <person name="Heo J."/>
            <person name="Kim S.-J."/>
            <person name="Kim J.-S."/>
            <person name="Hong S.-B."/>
            <person name="Kwon S.-W."/>
        </authorList>
    </citation>
    <scope>NUCLEOTIDE SEQUENCE [LARGE SCALE GENOMIC DNA]</scope>
    <source>
        <strain evidence="3 4">KACC 19306</strain>
    </source>
</reference>
<feature type="chain" id="PRO_5022767844" evidence="2">
    <location>
        <begin position="30"/>
        <end position="168"/>
    </location>
</feature>
<evidence type="ECO:0000256" key="2">
    <source>
        <dbReference type="SAM" id="SignalP"/>
    </source>
</evidence>
<sequence>MARPAPMLLAIPALIAALAALTACTPNVADHDYRGEPDVLREHRGLPTDAPFPTDPIESRSPGDPAPGDDLVLDDPLLDGPRALLLDDGRVLAVVTIGSSSCHAVAESIEWQGASAAIRFGTTGGAVCTADLASHTHEFAVPDAVRGERLELELSFTDWDGIERLSVE</sequence>
<evidence type="ECO:0000313" key="4">
    <source>
        <dbReference type="Proteomes" id="UP000324678"/>
    </source>
</evidence>
<dbReference type="Proteomes" id="UP000324678">
    <property type="component" value="Chromosome"/>
</dbReference>
<feature type="signal peptide" evidence="2">
    <location>
        <begin position="1"/>
        <end position="29"/>
    </location>
</feature>
<dbReference type="EMBL" id="CP043505">
    <property type="protein sequence ID" value="QEO15560.1"/>
    <property type="molecule type" value="Genomic_DNA"/>
</dbReference>